<evidence type="ECO:0000256" key="2">
    <source>
        <dbReference type="ARBA" id="ARBA00003297"/>
    </source>
</evidence>
<evidence type="ECO:0000313" key="10">
    <source>
        <dbReference type="EMBL" id="KTS68090.1"/>
    </source>
</evidence>
<gene>
    <name evidence="11" type="primary">fldB</name>
    <name evidence="11" type="ORF">FK492_12790</name>
    <name evidence="10" type="ORF">SA3R_09325</name>
</gene>
<comment type="caution">
    <text evidence="10">The sequence shown here is derived from an EMBL/GenBank/DDBJ whole genome shotgun (WGS) entry which is preliminary data.</text>
</comment>
<dbReference type="PANTHER" id="PTHR42809:SF3">
    <property type="entry name" value="FLAVODOXIN 2"/>
    <property type="match status" value="1"/>
</dbReference>
<evidence type="ECO:0000256" key="1">
    <source>
        <dbReference type="ARBA" id="ARBA00001917"/>
    </source>
</evidence>
<dbReference type="NCBIfam" id="NF009023">
    <property type="entry name" value="PRK12359.1"/>
    <property type="match status" value="1"/>
</dbReference>
<dbReference type="GO" id="GO:0010181">
    <property type="term" value="F:FMN binding"/>
    <property type="evidence" value="ECO:0007669"/>
    <property type="project" value="UniProtKB-UniRule"/>
</dbReference>
<proteinExistence type="inferred from homology"/>
<evidence type="ECO:0000259" key="9">
    <source>
        <dbReference type="PROSITE" id="PS50902"/>
    </source>
</evidence>
<dbReference type="RefSeq" id="WP_021506675.1">
    <property type="nucleotide sequence ID" value="NZ_CP076369.1"/>
</dbReference>
<reference evidence="11 13" key="2">
    <citation type="submission" date="2019-06" db="EMBL/GenBank/DDBJ databases">
        <title>Pantoea dispersa Assembly.</title>
        <authorList>
            <person name="Wang J."/>
        </authorList>
    </citation>
    <scope>NUCLEOTIDE SEQUENCE [LARGE SCALE GENOMIC DNA]</scope>
    <source>
        <strain evidence="13">bio</strain>
        <strain evidence="11">Bio</strain>
    </source>
</reference>
<dbReference type="PANTHER" id="PTHR42809">
    <property type="entry name" value="FLAVODOXIN 2"/>
    <property type="match status" value="1"/>
</dbReference>
<dbReference type="InterPro" id="IPR008254">
    <property type="entry name" value="Flavodoxin/NO_synth"/>
</dbReference>
<reference evidence="10 12" key="1">
    <citation type="journal article" date="2016" name="Front. Microbiol.">
        <title>Genomic Resource of Rice Seed Associated Bacteria.</title>
        <authorList>
            <person name="Midha S."/>
            <person name="Bansal K."/>
            <person name="Sharma S."/>
            <person name="Kumar N."/>
            <person name="Patil P.P."/>
            <person name="Chaudhry V."/>
            <person name="Patil P.B."/>
        </authorList>
    </citation>
    <scope>NUCLEOTIDE SEQUENCE [LARGE SCALE GENOMIC DNA]</scope>
    <source>
        <strain evidence="10 12">SA3</strain>
    </source>
</reference>
<dbReference type="Proteomes" id="UP000071979">
    <property type="component" value="Unassembled WGS sequence"/>
</dbReference>
<evidence type="ECO:0000313" key="13">
    <source>
        <dbReference type="Proteomes" id="UP000319715"/>
    </source>
</evidence>
<dbReference type="InterPro" id="IPR029039">
    <property type="entry name" value="Flavoprotein-like_sf"/>
</dbReference>
<evidence type="ECO:0000313" key="11">
    <source>
        <dbReference type="EMBL" id="TQC74366.1"/>
    </source>
</evidence>
<keyword evidence="6 8" id="KW-0288">FMN</keyword>
<dbReference type="AlphaFoldDB" id="A0A8E1RZW1"/>
<evidence type="ECO:0000256" key="4">
    <source>
        <dbReference type="ARBA" id="ARBA00022448"/>
    </source>
</evidence>
<evidence type="ECO:0000256" key="8">
    <source>
        <dbReference type="PIRNR" id="PIRNR038996"/>
    </source>
</evidence>
<dbReference type="Pfam" id="PF00258">
    <property type="entry name" value="Flavodoxin_1"/>
    <property type="match status" value="1"/>
</dbReference>
<dbReference type="InterPro" id="IPR010086">
    <property type="entry name" value="Flavodoxin_lc"/>
</dbReference>
<organism evidence="10 12">
    <name type="scientific">Pantoea dispersa</name>
    <dbReference type="NCBI Taxonomy" id="59814"/>
    <lineage>
        <taxon>Bacteria</taxon>
        <taxon>Pseudomonadati</taxon>
        <taxon>Pseudomonadota</taxon>
        <taxon>Gammaproteobacteria</taxon>
        <taxon>Enterobacterales</taxon>
        <taxon>Erwiniaceae</taxon>
        <taxon>Pantoea</taxon>
    </lineage>
</organism>
<evidence type="ECO:0000256" key="5">
    <source>
        <dbReference type="ARBA" id="ARBA00022630"/>
    </source>
</evidence>
<evidence type="ECO:0000256" key="3">
    <source>
        <dbReference type="ARBA" id="ARBA00005267"/>
    </source>
</evidence>
<dbReference type="EMBL" id="LDSE01000018">
    <property type="protein sequence ID" value="KTS68090.1"/>
    <property type="molecule type" value="Genomic_DNA"/>
</dbReference>
<keyword evidence="7 8" id="KW-0249">Electron transport</keyword>
<comment type="similarity">
    <text evidence="3 8">Belongs to the flavodoxin family.</text>
</comment>
<dbReference type="PROSITE" id="PS00201">
    <property type="entry name" value="FLAVODOXIN"/>
    <property type="match status" value="1"/>
</dbReference>
<comment type="cofactor">
    <cofactor evidence="1 8">
        <name>FMN</name>
        <dbReference type="ChEBI" id="CHEBI:58210"/>
    </cofactor>
</comment>
<evidence type="ECO:0000313" key="12">
    <source>
        <dbReference type="Proteomes" id="UP000071979"/>
    </source>
</evidence>
<dbReference type="InterPro" id="IPR001226">
    <property type="entry name" value="Flavodoxin_CS"/>
</dbReference>
<keyword evidence="4 8" id="KW-0813">Transport</keyword>
<dbReference type="EMBL" id="VICF01000004">
    <property type="protein sequence ID" value="TQC74366.1"/>
    <property type="molecule type" value="Genomic_DNA"/>
</dbReference>
<comment type="function">
    <text evidence="2 8">Low-potential electron donor to a number of redox enzymes.</text>
</comment>
<dbReference type="InterPro" id="IPR050619">
    <property type="entry name" value="Flavodoxin"/>
</dbReference>
<keyword evidence="5 8" id="KW-0285">Flavoprotein</keyword>
<name>A0A8E1RZW1_9GAMM</name>
<evidence type="ECO:0000256" key="6">
    <source>
        <dbReference type="ARBA" id="ARBA00022643"/>
    </source>
</evidence>
<dbReference type="SUPFAM" id="SSF52218">
    <property type="entry name" value="Flavoproteins"/>
    <property type="match status" value="1"/>
</dbReference>
<dbReference type="PROSITE" id="PS50902">
    <property type="entry name" value="FLAVODOXIN_LIKE"/>
    <property type="match status" value="1"/>
</dbReference>
<sequence length="172" mass="19624">MNIGLFYGSSTCYTEMTAEKIRDFIGEELVTLHNLKDDDPSLMEQYDLLILGIPTWDFGELQEDWEAVWQQLPALNLQGKIVALYGMGDQVEYSEWFLDALGMLHELLLPMGVQFVGYWPLDGYQFTSKKPLTADGQQFVGLALDDVNQFELSEARVEQWCEQILTETAALL</sequence>
<dbReference type="PIRSF" id="PIRSF038996">
    <property type="entry name" value="FldA"/>
    <property type="match status" value="1"/>
</dbReference>
<feature type="domain" description="Flavodoxin-like" evidence="9">
    <location>
        <begin position="3"/>
        <end position="165"/>
    </location>
</feature>
<dbReference type="GeneID" id="67450744"/>
<dbReference type="GO" id="GO:0009055">
    <property type="term" value="F:electron transfer activity"/>
    <property type="evidence" value="ECO:0007669"/>
    <property type="project" value="UniProtKB-UniRule"/>
</dbReference>
<accession>A0A8E1RZW1</accession>
<dbReference type="Gene3D" id="3.40.50.360">
    <property type="match status" value="1"/>
</dbReference>
<evidence type="ECO:0000256" key="7">
    <source>
        <dbReference type="ARBA" id="ARBA00022982"/>
    </source>
</evidence>
<dbReference type="NCBIfam" id="TIGR01752">
    <property type="entry name" value="flav_long"/>
    <property type="match status" value="1"/>
</dbReference>
<protein>
    <recommendedName>
        <fullName evidence="8">Flavodoxin</fullName>
    </recommendedName>
</protein>
<keyword evidence="13" id="KW-1185">Reference proteome</keyword>
<dbReference type="Proteomes" id="UP000319715">
    <property type="component" value="Unassembled WGS sequence"/>
</dbReference>